<protein>
    <submittedName>
        <fullName evidence="1">Uncharacterized protein</fullName>
    </submittedName>
</protein>
<evidence type="ECO:0000313" key="1">
    <source>
        <dbReference type="EMBL" id="KAJ1673483.1"/>
    </source>
</evidence>
<organism evidence="1 2">
    <name type="scientific">Spiromyces aspiralis</name>
    <dbReference type="NCBI Taxonomy" id="68401"/>
    <lineage>
        <taxon>Eukaryota</taxon>
        <taxon>Fungi</taxon>
        <taxon>Fungi incertae sedis</taxon>
        <taxon>Zoopagomycota</taxon>
        <taxon>Kickxellomycotina</taxon>
        <taxon>Kickxellomycetes</taxon>
        <taxon>Kickxellales</taxon>
        <taxon>Kickxellaceae</taxon>
        <taxon>Spiromyces</taxon>
    </lineage>
</organism>
<sequence>MSCFEEFKREGHCHDHGHGGGHDHDHDHSHDSEEVLKDSLFTKIDLDNVRCMNEKEKDSIKGVFKPWDERMDVTKYVDSDADEQLIIHIPFTGQVKLKSILIRGGPDGTAPRTMKVYSNRPGIDFDNVESEKPSQVFSLVQAPNNAQPIEYNTNVIKFRQVTHLTLFFADNFGEDTTRILYIGLKGDWIAVKQKTLSGVVYEATPNLKDHDVPANANAVSRFVG</sequence>
<reference evidence="1" key="1">
    <citation type="submission" date="2022-06" db="EMBL/GenBank/DDBJ databases">
        <title>Phylogenomic reconstructions and comparative analyses of Kickxellomycotina fungi.</title>
        <authorList>
            <person name="Reynolds N.K."/>
            <person name="Stajich J.E."/>
            <person name="Barry K."/>
            <person name="Grigoriev I.V."/>
            <person name="Crous P."/>
            <person name="Smith M.E."/>
        </authorList>
    </citation>
    <scope>NUCLEOTIDE SEQUENCE</scope>
    <source>
        <strain evidence="1">RSA 2271</strain>
    </source>
</reference>
<name>A0ACC1HAF8_9FUNG</name>
<accession>A0ACC1HAF8</accession>
<gene>
    <name evidence="1" type="ORF">EV182_005143</name>
</gene>
<keyword evidence="2" id="KW-1185">Reference proteome</keyword>
<comment type="caution">
    <text evidence="1">The sequence shown here is derived from an EMBL/GenBank/DDBJ whole genome shotgun (WGS) entry which is preliminary data.</text>
</comment>
<dbReference type="EMBL" id="JAMZIH010006889">
    <property type="protein sequence ID" value="KAJ1673483.1"/>
    <property type="molecule type" value="Genomic_DNA"/>
</dbReference>
<evidence type="ECO:0000313" key="2">
    <source>
        <dbReference type="Proteomes" id="UP001145114"/>
    </source>
</evidence>
<dbReference type="Proteomes" id="UP001145114">
    <property type="component" value="Unassembled WGS sequence"/>
</dbReference>
<proteinExistence type="predicted"/>